<dbReference type="OrthoDB" id="266165at2759"/>
<feature type="region of interest" description="Disordered" evidence="1">
    <location>
        <begin position="1"/>
        <end position="39"/>
    </location>
</feature>
<evidence type="ECO:0000313" key="3">
    <source>
        <dbReference type="Proteomes" id="UP000673552"/>
    </source>
</evidence>
<dbReference type="KEGG" id="lmat:92511397"/>
<dbReference type="GeneID" id="92511397"/>
<dbReference type="RefSeq" id="XP_067174990.1">
    <property type="nucleotide sequence ID" value="XM_067318885.1"/>
</dbReference>
<proteinExistence type="predicted"/>
<comment type="caution">
    <text evidence="2">The sequence shown here is derived from an EMBL/GenBank/DDBJ whole genome shotgun (WGS) entry which is preliminary data.</text>
</comment>
<accession>A0A836FQ96</accession>
<feature type="compositionally biased region" description="Polar residues" evidence="1">
    <location>
        <begin position="169"/>
        <end position="188"/>
    </location>
</feature>
<organism evidence="2 3">
    <name type="scientific">Leishmania martiniquensis</name>
    <dbReference type="NCBI Taxonomy" id="1580590"/>
    <lineage>
        <taxon>Eukaryota</taxon>
        <taxon>Discoba</taxon>
        <taxon>Euglenozoa</taxon>
        <taxon>Kinetoplastea</taxon>
        <taxon>Metakinetoplastina</taxon>
        <taxon>Trypanosomatida</taxon>
        <taxon>Trypanosomatidae</taxon>
        <taxon>Leishmaniinae</taxon>
        <taxon>Leishmania</taxon>
    </lineage>
</organism>
<reference evidence="3" key="1">
    <citation type="journal article" date="2021" name="Microbiol. Resour. Announc.">
        <title>LGAAP: Leishmaniinae Genome Assembly and Annotation Pipeline.</title>
        <authorList>
            <person name="Almutairi H."/>
            <person name="Urbaniak M.D."/>
            <person name="Bates M.D."/>
            <person name="Jariyapan N."/>
            <person name="Kwakye-Nuako G."/>
            <person name="Thomaz-Soccol V."/>
            <person name="Al-Salem W.S."/>
            <person name="Dillon R.J."/>
            <person name="Bates P.A."/>
            <person name="Gatherer D."/>
        </authorList>
    </citation>
    <scope>NUCLEOTIDE SEQUENCE [LARGE SCALE GENOMIC DNA]</scope>
</reference>
<name>A0A836FQ96_9TRYP</name>
<dbReference type="EMBL" id="JAFEUZ010000035">
    <property type="protein sequence ID" value="KAG5467082.1"/>
    <property type="molecule type" value="Genomic_DNA"/>
</dbReference>
<dbReference type="AlphaFoldDB" id="A0A836FQ96"/>
<dbReference type="Proteomes" id="UP000673552">
    <property type="component" value="Unassembled WGS sequence"/>
</dbReference>
<protein>
    <submittedName>
        <fullName evidence="2">Uncharacterized protein</fullName>
    </submittedName>
</protein>
<feature type="compositionally biased region" description="Low complexity" evidence="1">
    <location>
        <begin position="394"/>
        <end position="407"/>
    </location>
</feature>
<feature type="region of interest" description="Disordered" evidence="1">
    <location>
        <begin position="391"/>
        <end position="410"/>
    </location>
</feature>
<reference evidence="3" key="2">
    <citation type="journal article" date="2021" name="Sci. Data">
        <title>Chromosome-scale genome sequencing, assembly and annotation of six genomes from subfamily Leishmaniinae.</title>
        <authorList>
            <person name="Almutairi H."/>
            <person name="Urbaniak M.D."/>
            <person name="Bates M.D."/>
            <person name="Jariyapan N."/>
            <person name="Kwakye-Nuako G."/>
            <person name="Thomaz Soccol V."/>
            <person name="Al-Salem W.S."/>
            <person name="Dillon R.J."/>
            <person name="Bates P.A."/>
            <person name="Gatherer D."/>
        </authorList>
    </citation>
    <scope>NUCLEOTIDE SEQUENCE [LARGE SCALE GENOMIC DNA]</scope>
</reference>
<keyword evidence="3" id="KW-1185">Reference proteome</keyword>
<gene>
    <name evidence="2" type="ORF">LSCM1_01263</name>
</gene>
<sequence>MASVQASGALSAHRRSSDDSPSIVQPTLPRTASGSSRGADVRAAGVWFFSLARQELERPNDDDALGSYGAAAQALRQRPWPGPGTHVKVTEFELDAPAAMHAMIAASQKQNHRQPPQRGPNARIKISSALPRAGAINHRDRVAPSPPHSYVARLESQLNTCSALPRQMSPETKSDAQQQRSASVTTTALPGRRPLEGGHSGHRRPSLGRRTSALRVAALTEKWLKSEEEKAAAELADGSTEVCVEKSLLPIPAHWTFPSQAGHSSAKSCVARLREGKFRTSIASAMSNRSRAASVGEERGQEAAHPPWRQRLLAEPIHSYWALKDAALTPVKPTPSSQIPLLGSARMRRENCERRRHSFEYRRLQLQGELEDQLEWRDRCRSVLLRRCNSDNGAATVPADSPSAAPSMSQTAGVNVTRDLLLTDVFGSSPRAPVPWHQRAEAAPLSSPALLSAWSQEAARQAVQQEKHRLVALLQSFVVKCSAAALTLADTEELRAETIRRVWHPKGDADCSRTAFLYREQFLKLLRGRYRLRTSGLHGALDTMCPADIIDALPSKAEASFARFAYDVLPSRTA</sequence>
<feature type="compositionally biased region" description="Polar residues" evidence="1">
    <location>
        <begin position="19"/>
        <end position="36"/>
    </location>
</feature>
<evidence type="ECO:0000256" key="1">
    <source>
        <dbReference type="SAM" id="MobiDB-lite"/>
    </source>
</evidence>
<evidence type="ECO:0000313" key="2">
    <source>
        <dbReference type="EMBL" id="KAG5467082.1"/>
    </source>
</evidence>
<feature type="region of interest" description="Disordered" evidence="1">
    <location>
        <begin position="167"/>
        <end position="211"/>
    </location>
</feature>